<gene>
    <name evidence="3" type="ORF">IO89_08315</name>
</gene>
<dbReference type="InterPro" id="IPR001509">
    <property type="entry name" value="Epimerase_deHydtase"/>
</dbReference>
<comment type="caution">
    <text evidence="3">The sequence shown here is derived from an EMBL/GenBank/DDBJ whole genome shotgun (WGS) entry which is preliminary data.</text>
</comment>
<proteinExistence type="predicted"/>
<dbReference type="GO" id="GO:0016020">
    <property type="term" value="C:membrane"/>
    <property type="evidence" value="ECO:0007669"/>
    <property type="project" value="UniProtKB-SubCell"/>
</dbReference>
<sequence length="220" mass="24623">MGIKVIITGSTGMVGEGVLLECLQNSDVEKVLILNRKSYSISDPKLEEILIKDFFDLNSIIEKVKDFDACFFCAGISSVGMNEADYTKVTYDMTLSVAEFLSKQNPDLVFNYISGQSTDSSENGKIMWARVKGKTENDLLKLPFKAVYNFRPGFMEPVKGQKNIKPFFKILLLLTPIFKLILPKSVCTLDEVGRAMVNSVTKGYYKNILEVADIKSLSKK</sequence>
<evidence type="ECO:0000313" key="4">
    <source>
        <dbReference type="Proteomes" id="UP000028623"/>
    </source>
</evidence>
<dbReference type="AlphaFoldDB" id="A0A085BHM1"/>
<dbReference type="RefSeq" id="WP_034975241.1">
    <property type="nucleotide sequence ID" value="NZ_FOFI01000003.1"/>
</dbReference>
<accession>A0A085BHM1</accession>
<dbReference type="EMBL" id="JPLY01000003">
    <property type="protein sequence ID" value="KFC21966.1"/>
    <property type="molecule type" value="Genomic_DNA"/>
</dbReference>
<dbReference type="PANTHER" id="PTHR14097:SF8">
    <property type="entry name" value="NAD(P)-BINDING DOMAIN-CONTAINING PROTEIN"/>
    <property type="match status" value="1"/>
</dbReference>
<reference evidence="3 4" key="1">
    <citation type="submission" date="2014-07" db="EMBL/GenBank/DDBJ databases">
        <title>Epilithonimonas lactis LMG 22401 Genome.</title>
        <authorList>
            <person name="Pipes S.E."/>
            <person name="Stropko S.J."/>
        </authorList>
    </citation>
    <scope>NUCLEOTIDE SEQUENCE [LARGE SCALE GENOMIC DNA]</scope>
    <source>
        <strain evidence="3 4">LMG 24401</strain>
    </source>
</reference>
<dbReference type="SUPFAM" id="SSF51735">
    <property type="entry name" value="NAD(P)-binding Rossmann-fold domains"/>
    <property type="match status" value="1"/>
</dbReference>
<evidence type="ECO:0000256" key="1">
    <source>
        <dbReference type="ARBA" id="ARBA00004370"/>
    </source>
</evidence>
<dbReference type="InterPro" id="IPR036291">
    <property type="entry name" value="NAD(P)-bd_dom_sf"/>
</dbReference>
<dbReference type="Pfam" id="PF01370">
    <property type="entry name" value="Epimerase"/>
    <property type="match status" value="1"/>
</dbReference>
<dbReference type="eggNOG" id="COG0702">
    <property type="taxonomic scope" value="Bacteria"/>
</dbReference>
<evidence type="ECO:0000259" key="2">
    <source>
        <dbReference type="Pfam" id="PF01370"/>
    </source>
</evidence>
<comment type="subcellular location">
    <subcellularLocation>
        <location evidence="1">Membrane</location>
    </subcellularLocation>
</comment>
<dbReference type="OrthoDB" id="9798632at2"/>
<dbReference type="PANTHER" id="PTHR14097">
    <property type="entry name" value="OXIDOREDUCTASE HTATIP2"/>
    <property type="match status" value="1"/>
</dbReference>
<name>A0A085BHM1_9FLAO</name>
<protein>
    <recommendedName>
        <fullName evidence="2">NAD-dependent epimerase/dehydratase domain-containing protein</fullName>
    </recommendedName>
</protein>
<dbReference type="STRING" id="421072.SAMN04488097_2276"/>
<keyword evidence="4" id="KW-1185">Reference proteome</keyword>
<feature type="domain" description="NAD-dependent epimerase/dehydratase" evidence="2">
    <location>
        <begin position="5"/>
        <end position="114"/>
    </location>
</feature>
<dbReference type="Proteomes" id="UP000028623">
    <property type="component" value="Unassembled WGS sequence"/>
</dbReference>
<organism evidence="3 4">
    <name type="scientific">Epilithonimonas lactis</name>
    <dbReference type="NCBI Taxonomy" id="421072"/>
    <lineage>
        <taxon>Bacteria</taxon>
        <taxon>Pseudomonadati</taxon>
        <taxon>Bacteroidota</taxon>
        <taxon>Flavobacteriia</taxon>
        <taxon>Flavobacteriales</taxon>
        <taxon>Weeksellaceae</taxon>
        <taxon>Chryseobacterium group</taxon>
        <taxon>Epilithonimonas</taxon>
    </lineage>
</organism>
<dbReference type="Gene3D" id="3.40.50.720">
    <property type="entry name" value="NAD(P)-binding Rossmann-like Domain"/>
    <property type="match status" value="1"/>
</dbReference>
<evidence type="ECO:0000313" key="3">
    <source>
        <dbReference type="EMBL" id="KFC21966.1"/>
    </source>
</evidence>